<reference evidence="8" key="1">
    <citation type="submission" date="2023-06" db="EMBL/GenBank/DDBJ databases">
        <authorList>
            <consortium name="Lawrence Berkeley National Laboratory"/>
            <person name="Ahrendt S."/>
            <person name="Sahu N."/>
            <person name="Indic B."/>
            <person name="Wong-Bajracharya J."/>
            <person name="Merenyi Z."/>
            <person name="Ke H.-M."/>
            <person name="Monk M."/>
            <person name="Kocsube S."/>
            <person name="Drula E."/>
            <person name="Lipzen A."/>
            <person name="Balint B."/>
            <person name="Henrissat B."/>
            <person name="Andreopoulos B."/>
            <person name="Martin F.M."/>
            <person name="Harder C.B."/>
            <person name="Rigling D."/>
            <person name="Ford K.L."/>
            <person name="Foster G.D."/>
            <person name="Pangilinan J."/>
            <person name="Papanicolaou A."/>
            <person name="Barry K."/>
            <person name="LaButti K."/>
            <person name="Viragh M."/>
            <person name="Koriabine M."/>
            <person name="Yan M."/>
            <person name="Riley R."/>
            <person name="Champramary S."/>
            <person name="Plett K.L."/>
            <person name="Tsai I.J."/>
            <person name="Slot J."/>
            <person name="Sipos G."/>
            <person name="Plett J."/>
            <person name="Nagy L.G."/>
            <person name="Grigoriev I.V."/>
        </authorList>
    </citation>
    <scope>NUCLEOTIDE SEQUENCE</scope>
    <source>
        <strain evidence="8">ICMP 16352</strain>
    </source>
</reference>
<evidence type="ECO:0000256" key="4">
    <source>
        <dbReference type="ARBA" id="ARBA00022989"/>
    </source>
</evidence>
<feature type="transmembrane region" description="Helical" evidence="6">
    <location>
        <begin position="205"/>
        <end position="224"/>
    </location>
</feature>
<protein>
    <recommendedName>
        <fullName evidence="7">DUF4470 domain-containing protein</fullName>
    </recommendedName>
</protein>
<comment type="caution">
    <text evidence="8">The sequence shown here is derived from an EMBL/GenBank/DDBJ whole genome shotgun (WGS) entry which is preliminary data.</text>
</comment>
<evidence type="ECO:0000259" key="7">
    <source>
        <dbReference type="Pfam" id="PF14737"/>
    </source>
</evidence>
<dbReference type="AlphaFoldDB" id="A0AA39NZ13"/>
<dbReference type="GO" id="GO:0016020">
    <property type="term" value="C:membrane"/>
    <property type="evidence" value="ECO:0007669"/>
    <property type="project" value="UniProtKB-SubCell"/>
</dbReference>
<dbReference type="PANTHER" id="PTHR43791">
    <property type="entry name" value="PERMEASE-RELATED"/>
    <property type="match status" value="1"/>
</dbReference>
<sequence>MTAINIINVENNEGIEVMHNISDLSVAFMACRYLQNVVKTIKGLPDYSGTFKIVLNDMNAMVLCCDLIILSIPGIIEDAKVAEHAHHGTPLGKTKSPIFLPEISRAPLDTTPLRVSASDEYSPEQYKKLKCKIDWHLLPLMWLCFGLQAADKAVLGIMAIFGLREDTSLIGQQYSWLTTVFYLTYMCLEFPSNFILQRWSMGKTLSIYMGLVILCIGFGLSFVASHG</sequence>
<accession>A0AA39NZ13</accession>
<name>A0AA39NZ13_9AGAR</name>
<organism evidence="8 9">
    <name type="scientific">Armillaria novae-zelandiae</name>
    <dbReference type="NCBI Taxonomy" id="153914"/>
    <lineage>
        <taxon>Eukaryota</taxon>
        <taxon>Fungi</taxon>
        <taxon>Dikarya</taxon>
        <taxon>Basidiomycota</taxon>
        <taxon>Agaricomycotina</taxon>
        <taxon>Agaricomycetes</taxon>
        <taxon>Agaricomycetidae</taxon>
        <taxon>Agaricales</taxon>
        <taxon>Marasmiineae</taxon>
        <taxon>Physalacriaceae</taxon>
        <taxon>Armillaria</taxon>
    </lineage>
</organism>
<feature type="transmembrane region" description="Helical" evidence="6">
    <location>
        <begin position="174"/>
        <end position="196"/>
    </location>
</feature>
<keyword evidence="9" id="KW-1185">Reference proteome</keyword>
<dbReference type="Pfam" id="PF14737">
    <property type="entry name" value="DUF4470"/>
    <property type="match status" value="1"/>
</dbReference>
<evidence type="ECO:0000256" key="5">
    <source>
        <dbReference type="ARBA" id="ARBA00023136"/>
    </source>
</evidence>
<feature type="transmembrane region" description="Helical" evidence="6">
    <location>
        <begin position="137"/>
        <end position="162"/>
    </location>
</feature>
<dbReference type="GO" id="GO:0022857">
    <property type="term" value="F:transmembrane transporter activity"/>
    <property type="evidence" value="ECO:0007669"/>
    <property type="project" value="TreeGrafter"/>
</dbReference>
<feature type="domain" description="DUF4470" evidence="7">
    <location>
        <begin position="2"/>
        <end position="74"/>
    </location>
</feature>
<comment type="subcellular location">
    <subcellularLocation>
        <location evidence="1">Membrane</location>
        <topology evidence="1">Multi-pass membrane protein</topology>
    </subcellularLocation>
</comment>
<evidence type="ECO:0000256" key="6">
    <source>
        <dbReference type="SAM" id="Phobius"/>
    </source>
</evidence>
<evidence type="ECO:0000313" key="8">
    <source>
        <dbReference type="EMBL" id="KAK0474513.1"/>
    </source>
</evidence>
<evidence type="ECO:0000256" key="1">
    <source>
        <dbReference type="ARBA" id="ARBA00004141"/>
    </source>
</evidence>
<dbReference type="EMBL" id="JAUEPR010000026">
    <property type="protein sequence ID" value="KAK0474513.1"/>
    <property type="molecule type" value="Genomic_DNA"/>
</dbReference>
<gene>
    <name evidence="8" type="ORF">IW261DRAFT_1649351</name>
</gene>
<dbReference type="InterPro" id="IPR036259">
    <property type="entry name" value="MFS_trans_sf"/>
</dbReference>
<keyword evidence="3 6" id="KW-0812">Transmembrane</keyword>
<keyword evidence="2" id="KW-0813">Transport</keyword>
<dbReference type="PANTHER" id="PTHR43791:SF7">
    <property type="entry name" value="MAJOR FACILITATOR SUPERFAMILY (MFS) PROFILE DOMAIN-CONTAINING PROTEIN"/>
    <property type="match status" value="1"/>
</dbReference>
<keyword evidence="4 6" id="KW-1133">Transmembrane helix</keyword>
<keyword evidence="5 6" id="KW-0472">Membrane</keyword>
<evidence type="ECO:0000313" key="9">
    <source>
        <dbReference type="Proteomes" id="UP001175227"/>
    </source>
</evidence>
<dbReference type="InterPro" id="IPR027974">
    <property type="entry name" value="DUF4470"/>
</dbReference>
<dbReference type="SUPFAM" id="SSF103473">
    <property type="entry name" value="MFS general substrate transporter"/>
    <property type="match status" value="1"/>
</dbReference>
<proteinExistence type="predicted"/>
<dbReference type="Gene3D" id="1.20.1250.20">
    <property type="entry name" value="MFS general substrate transporter like domains"/>
    <property type="match status" value="1"/>
</dbReference>
<evidence type="ECO:0000256" key="3">
    <source>
        <dbReference type="ARBA" id="ARBA00022692"/>
    </source>
</evidence>
<dbReference type="Proteomes" id="UP001175227">
    <property type="component" value="Unassembled WGS sequence"/>
</dbReference>
<evidence type="ECO:0000256" key="2">
    <source>
        <dbReference type="ARBA" id="ARBA00022448"/>
    </source>
</evidence>